<dbReference type="Proteomes" id="UP000825701">
    <property type="component" value="Chromosome"/>
</dbReference>
<evidence type="ECO:0000313" key="4">
    <source>
        <dbReference type="Proteomes" id="UP000825701"/>
    </source>
</evidence>
<accession>A0A9E6R9L3</accession>
<keyword evidence="1" id="KW-0778">Tellurium resistance</keyword>
<dbReference type="EMBL" id="CP081869">
    <property type="protein sequence ID" value="QZO00644.1"/>
    <property type="molecule type" value="Genomic_DNA"/>
</dbReference>
<feature type="domain" description="TerD" evidence="2">
    <location>
        <begin position="2"/>
        <end position="178"/>
    </location>
</feature>
<reference evidence="3" key="1">
    <citation type="submission" date="2021-08" db="EMBL/GenBank/DDBJ databases">
        <authorList>
            <person name="Zhang H."/>
            <person name="Xu M."/>
            <person name="Yu Z."/>
            <person name="Yang L."/>
            <person name="Cai Y."/>
        </authorList>
    </citation>
    <scope>NUCLEOTIDE SEQUENCE</scope>
    <source>
        <strain evidence="3">CHL1</strain>
    </source>
</reference>
<dbReference type="Gene3D" id="2.60.60.30">
    <property type="entry name" value="sav2460 like domains"/>
    <property type="match status" value="1"/>
</dbReference>
<proteinExistence type="predicted"/>
<dbReference type="CDD" id="cd06974">
    <property type="entry name" value="TerD_like"/>
    <property type="match status" value="1"/>
</dbReference>
<protein>
    <submittedName>
        <fullName evidence="3">TerD family protein</fullName>
    </submittedName>
</protein>
<dbReference type="RefSeq" id="WP_261403815.1">
    <property type="nucleotide sequence ID" value="NZ_CP081869.1"/>
</dbReference>
<organism evidence="3 4">
    <name type="scientific">Chenggangzhangella methanolivorans</name>
    <dbReference type="NCBI Taxonomy" id="1437009"/>
    <lineage>
        <taxon>Bacteria</taxon>
        <taxon>Pseudomonadati</taxon>
        <taxon>Pseudomonadota</taxon>
        <taxon>Alphaproteobacteria</taxon>
        <taxon>Hyphomicrobiales</taxon>
        <taxon>Methylopilaceae</taxon>
        <taxon>Chenggangzhangella</taxon>
    </lineage>
</organism>
<dbReference type="InterPro" id="IPR051324">
    <property type="entry name" value="Stress/Tellurium_Resist"/>
</dbReference>
<keyword evidence="4" id="KW-1185">Reference proteome</keyword>
<dbReference type="PANTHER" id="PTHR32097:SF17">
    <property type="entry name" value="CAMP-BINDING PROTEIN 1-RELATED"/>
    <property type="match status" value="1"/>
</dbReference>
<dbReference type="KEGG" id="cmet:K6K41_02710"/>
<dbReference type="PANTHER" id="PTHR32097">
    <property type="entry name" value="CAMP-BINDING PROTEIN 1-RELATED"/>
    <property type="match status" value="1"/>
</dbReference>
<dbReference type="GO" id="GO:0046690">
    <property type="term" value="P:response to tellurium ion"/>
    <property type="evidence" value="ECO:0007669"/>
    <property type="project" value="UniProtKB-KW"/>
</dbReference>
<dbReference type="InterPro" id="IPR003325">
    <property type="entry name" value="TerD"/>
</dbReference>
<evidence type="ECO:0000313" key="3">
    <source>
        <dbReference type="EMBL" id="QZO00644.1"/>
    </source>
</evidence>
<evidence type="ECO:0000259" key="2">
    <source>
        <dbReference type="Pfam" id="PF02342"/>
    </source>
</evidence>
<dbReference type="AlphaFoldDB" id="A0A9E6R9L3"/>
<sequence length="191" mass="20488">MISLSKGQTINLSKESSGLARVMMGLGWDAVKKKGFFGFGGGSQDIDLDASVITFDSNRQPLDAIWFRQLKSKDGSIVHSGDNRTGDGDGDDETIRVDLAKLPAQVTDLVFVVNSFAGQNFNEVDNAVARLVDEATGKELARYELREKGSHTGVVMAVVSRRSGEWTMKAVGQPAPGRTVQDLVSPAMAAL</sequence>
<dbReference type="Pfam" id="PF02342">
    <property type="entry name" value="TerD"/>
    <property type="match status" value="1"/>
</dbReference>
<gene>
    <name evidence="3" type="ORF">K6K41_02710</name>
</gene>
<name>A0A9E6R9L3_9HYPH</name>
<evidence type="ECO:0000256" key="1">
    <source>
        <dbReference type="ARBA" id="ARBA00022686"/>
    </source>
</evidence>